<dbReference type="PROSITE" id="PS50297">
    <property type="entry name" value="ANK_REP_REGION"/>
    <property type="match status" value="1"/>
</dbReference>
<reference evidence="3" key="1">
    <citation type="submission" date="2022-03" db="EMBL/GenBank/DDBJ databases">
        <authorList>
            <person name="Martin C."/>
        </authorList>
    </citation>
    <scope>NUCLEOTIDE SEQUENCE</scope>
</reference>
<dbReference type="Proteomes" id="UP000749559">
    <property type="component" value="Unassembled WGS sequence"/>
</dbReference>
<evidence type="ECO:0000256" key="1">
    <source>
        <dbReference type="ARBA" id="ARBA00022737"/>
    </source>
</evidence>
<dbReference type="SMART" id="SM00248">
    <property type="entry name" value="ANK"/>
    <property type="match status" value="1"/>
</dbReference>
<dbReference type="Gene3D" id="1.25.40.20">
    <property type="entry name" value="Ankyrin repeat-containing domain"/>
    <property type="match status" value="1"/>
</dbReference>
<dbReference type="AlphaFoldDB" id="A0A8J1UEJ3"/>
<evidence type="ECO:0000313" key="3">
    <source>
        <dbReference type="EMBL" id="CAH1785341.1"/>
    </source>
</evidence>
<accession>A0A8J1UEJ3</accession>
<dbReference type="InterPro" id="IPR002110">
    <property type="entry name" value="Ankyrin_rpt"/>
</dbReference>
<dbReference type="Pfam" id="PF12796">
    <property type="entry name" value="Ank_2"/>
    <property type="match status" value="1"/>
</dbReference>
<sequence>MTIFLPGNNESVLKNKENVMDCMQLLIQHGASVKARDNDADTVLMYAVKGGFVDCCRVLIHYGADVNAINNMGQTGLSMACSLDSFDSFDLYCTFYIMGARDDQFALLKSIKYSKEASRKELKDFTEELKTMLTNSKISLKYKARHVIQQAAIRGINRG</sequence>
<keyword evidence="1" id="KW-0677">Repeat</keyword>
<keyword evidence="4" id="KW-1185">Reference proteome</keyword>
<dbReference type="PANTHER" id="PTHR24171:SF9">
    <property type="entry name" value="ANKYRIN REPEAT DOMAIN-CONTAINING PROTEIN 39"/>
    <property type="match status" value="1"/>
</dbReference>
<comment type="caution">
    <text evidence="3">The sequence shown here is derived from an EMBL/GenBank/DDBJ whole genome shotgun (WGS) entry which is preliminary data.</text>
</comment>
<organism evidence="3 4">
    <name type="scientific">Owenia fusiformis</name>
    <name type="common">Polychaete worm</name>
    <dbReference type="NCBI Taxonomy" id="6347"/>
    <lineage>
        <taxon>Eukaryota</taxon>
        <taxon>Metazoa</taxon>
        <taxon>Spiralia</taxon>
        <taxon>Lophotrochozoa</taxon>
        <taxon>Annelida</taxon>
        <taxon>Polychaeta</taxon>
        <taxon>Sedentaria</taxon>
        <taxon>Canalipalpata</taxon>
        <taxon>Sabellida</taxon>
        <taxon>Oweniida</taxon>
        <taxon>Oweniidae</taxon>
        <taxon>Owenia</taxon>
    </lineage>
</organism>
<dbReference type="InterPro" id="IPR036770">
    <property type="entry name" value="Ankyrin_rpt-contain_sf"/>
</dbReference>
<evidence type="ECO:0000256" key="2">
    <source>
        <dbReference type="ARBA" id="ARBA00023043"/>
    </source>
</evidence>
<proteinExistence type="predicted"/>
<dbReference type="PANTHER" id="PTHR24171">
    <property type="entry name" value="ANKYRIN REPEAT DOMAIN-CONTAINING PROTEIN 39-RELATED"/>
    <property type="match status" value="1"/>
</dbReference>
<dbReference type="OrthoDB" id="7464126at2759"/>
<keyword evidence="2" id="KW-0040">ANK repeat</keyword>
<gene>
    <name evidence="3" type="ORF">OFUS_LOCUS11412</name>
</gene>
<evidence type="ECO:0000313" key="4">
    <source>
        <dbReference type="Proteomes" id="UP000749559"/>
    </source>
</evidence>
<dbReference type="SUPFAM" id="SSF48403">
    <property type="entry name" value="Ankyrin repeat"/>
    <property type="match status" value="1"/>
</dbReference>
<protein>
    <submittedName>
        <fullName evidence="3">Uncharacterized protein</fullName>
    </submittedName>
</protein>
<name>A0A8J1UEJ3_OWEFU</name>
<dbReference type="EMBL" id="CAIIXF020000006">
    <property type="protein sequence ID" value="CAH1785341.1"/>
    <property type="molecule type" value="Genomic_DNA"/>
</dbReference>
<dbReference type="PROSITE" id="PS50088">
    <property type="entry name" value="ANK_REPEAT"/>
    <property type="match status" value="1"/>
</dbReference>